<evidence type="ECO:0000256" key="6">
    <source>
        <dbReference type="ARBA" id="ARBA00022737"/>
    </source>
</evidence>
<dbReference type="SUPFAM" id="SSF52540">
    <property type="entry name" value="P-loop containing nucleoside triphosphate hydrolases"/>
    <property type="match status" value="1"/>
</dbReference>
<dbReference type="InterPro" id="IPR032675">
    <property type="entry name" value="LRR_dom_sf"/>
</dbReference>
<dbReference type="PRINTS" id="PR00449">
    <property type="entry name" value="RASTRNSFRMNG"/>
</dbReference>
<dbReference type="InterPro" id="IPR056602">
    <property type="entry name" value="Beta-prop_LRRK2"/>
</dbReference>
<evidence type="ECO:0000256" key="12">
    <source>
        <dbReference type="ARBA" id="ARBA00048679"/>
    </source>
</evidence>
<dbReference type="InterPro" id="IPR056593">
    <property type="entry name" value="ANK_LRRK2"/>
</dbReference>
<dbReference type="InterPro" id="IPR011989">
    <property type="entry name" value="ARM-like"/>
</dbReference>
<dbReference type="PROSITE" id="PS51424">
    <property type="entry name" value="ROC"/>
    <property type="match status" value="1"/>
</dbReference>
<dbReference type="Pfam" id="PF16095">
    <property type="entry name" value="COR-A"/>
    <property type="match status" value="1"/>
</dbReference>
<dbReference type="SMART" id="SM00369">
    <property type="entry name" value="LRR_TYP"/>
    <property type="match status" value="8"/>
</dbReference>
<evidence type="ECO:0000259" key="15">
    <source>
        <dbReference type="PROSITE" id="PS50011"/>
    </source>
</evidence>
<evidence type="ECO:0000256" key="14">
    <source>
        <dbReference type="SAM" id="MobiDB-lite"/>
    </source>
</evidence>
<dbReference type="GO" id="GO:0007154">
    <property type="term" value="P:cell communication"/>
    <property type="evidence" value="ECO:0007669"/>
    <property type="project" value="UniProtKB-ARBA"/>
</dbReference>
<dbReference type="Pfam" id="PF13855">
    <property type="entry name" value="LRR_8"/>
    <property type="match status" value="1"/>
</dbReference>
<dbReference type="InterPro" id="IPR015943">
    <property type="entry name" value="WD40/YVTN_repeat-like_dom_sf"/>
</dbReference>
<dbReference type="SUPFAM" id="SSF48403">
    <property type="entry name" value="Ankyrin repeat"/>
    <property type="match status" value="1"/>
</dbReference>
<gene>
    <name evidence="17" type="primary">LRRK2</name>
</gene>
<dbReference type="InterPro" id="IPR056597">
    <property type="entry name" value="ARM_LRRK2"/>
</dbReference>
<dbReference type="Pfam" id="PF00069">
    <property type="entry name" value="Pkinase"/>
    <property type="match status" value="1"/>
</dbReference>
<evidence type="ECO:0000256" key="2">
    <source>
        <dbReference type="ARBA" id="ARBA00012513"/>
    </source>
</evidence>
<dbReference type="PROSITE" id="PS00108">
    <property type="entry name" value="PROTEIN_KINASE_ST"/>
    <property type="match status" value="1"/>
</dbReference>
<dbReference type="InterPro" id="IPR001611">
    <property type="entry name" value="Leu-rich_rpt"/>
</dbReference>
<dbReference type="Pfam" id="PF25497">
    <property type="entry name" value="COR-B"/>
    <property type="match status" value="1"/>
</dbReference>
<keyword evidence="3" id="KW-0723">Serine/threonine-protein kinase</keyword>
<feature type="region of interest" description="Disordered" evidence="14">
    <location>
        <begin position="905"/>
        <end position="935"/>
    </location>
</feature>
<feature type="compositionally biased region" description="Basic residues" evidence="14">
    <location>
        <begin position="926"/>
        <end position="935"/>
    </location>
</feature>
<dbReference type="SMART" id="SM00364">
    <property type="entry name" value="LRR_BAC"/>
    <property type="match status" value="7"/>
</dbReference>
<dbReference type="Gene3D" id="3.30.70.1390">
    <property type="entry name" value="ROC domain from the Parkinson's disease-associated leucine-rich repeat kinase 2"/>
    <property type="match status" value="1"/>
</dbReference>
<dbReference type="PROSITE" id="PS00107">
    <property type="entry name" value="PROTEIN_KINASE_ATP"/>
    <property type="match status" value="1"/>
</dbReference>
<evidence type="ECO:0000259" key="16">
    <source>
        <dbReference type="PROSITE" id="PS51424"/>
    </source>
</evidence>
<feature type="domain" description="Protein kinase" evidence="15">
    <location>
        <begin position="1859"/>
        <end position="2122"/>
    </location>
</feature>
<evidence type="ECO:0000256" key="4">
    <source>
        <dbReference type="ARBA" id="ARBA00022614"/>
    </source>
</evidence>
<organism evidence="17 18">
    <name type="scientific">Electrophorus electricus</name>
    <name type="common">Electric eel</name>
    <name type="synonym">Gymnotus electricus</name>
    <dbReference type="NCBI Taxonomy" id="8005"/>
    <lineage>
        <taxon>Eukaryota</taxon>
        <taxon>Metazoa</taxon>
        <taxon>Chordata</taxon>
        <taxon>Craniata</taxon>
        <taxon>Vertebrata</taxon>
        <taxon>Euteleostomi</taxon>
        <taxon>Actinopterygii</taxon>
        <taxon>Neopterygii</taxon>
        <taxon>Teleostei</taxon>
        <taxon>Ostariophysi</taxon>
        <taxon>Gymnotiformes</taxon>
        <taxon>Gymnotoidei</taxon>
        <taxon>Gymnotidae</taxon>
        <taxon>Electrophorus</taxon>
    </lineage>
</organism>
<dbReference type="GO" id="GO:0005524">
    <property type="term" value="F:ATP binding"/>
    <property type="evidence" value="ECO:0007669"/>
    <property type="project" value="UniProtKB-UniRule"/>
</dbReference>
<dbReference type="EC" id="2.7.11.1" evidence="2"/>
<dbReference type="FunFam" id="3.80.10.10:FF:000110">
    <property type="entry name" value="Leucine-rich repeat serine/threonine-protein kinase 2"/>
    <property type="match status" value="1"/>
</dbReference>
<reference evidence="18" key="2">
    <citation type="journal article" date="2017" name="Sci. Adv.">
        <title>A tail of two voltages: Proteomic comparison of the three electric organs of the electric eel.</title>
        <authorList>
            <person name="Traeger L.L."/>
            <person name="Sabat G."/>
            <person name="Barrett-Wilt G.A."/>
            <person name="Wells G.B."/>
            <person name="Sussman M.R."/>
        </authorList>
    </citation>
    <scope>NUCLEOTIDE SEQUENCE [LARGE SCALE GENOMIC DNA]</scope>
</reference>
<dbReference type="FunFam" id="1.10.510.10:FF:001216">
    <property type="entry name" value="Leucine-rich repeat kinase 2"/>
    <property type="match status" value="1"/>
</dbReference>
<dbReference type="Pfam" id="PF23745">
    <property type="entry name" value="ANK_LRRK2"/>
    <property type="match status" value="1"/>
</dbReference>
<dbReference type="InterPro" id="IPR011009">
    <property type="entry name" value="Kinase-like_dom_sf"/>
</dbReference>
<evidence type="ECO:0000256" key="7">
    <source>
        <dbReference type="ARBA" id="ARBA00022741"/>
    </source>
</evidence>
<dbReference type="PROSITE" id="PS50011">
    <property type="entry name" value="PROTEIN_KINASE_DOM"/>
    <property type="match status" value="1"/>
</dbReference>
<dbReference type="InterPro" id="IPR027417">
    <property type="entry name" value="P-loop_NTPase"/>
</dbReference>
<keyword evidence="5" id="KW-0808">Transferase</keyword>
<dbReference type="SUPFAM" id="SSF52058">
    <property type="entry name" value="L domain-like"/>
    <property type="match status" value="1"/>
</dbReference>
<dbReference type="FunFam" id="3.40.50.300:FF:000656">
    <property type="entry name" value="Leucine-rich repeat serine/threonine-protein kinase 2"/>
    <property type="match status" value="1"/>
</dbReference>
<dbReference type="InterPro" id="IPR051420">
    <property type="entry name" value="Ser_Thr_Kinases_DiverseReg"/>
</dbReference>
<dbReference type="Gene3D" id="1.10.510.10">
    <property type="entry name" value="Transferase(Phosphotransferase) domain 1"/>
    <property type="match status" value="1"/>
</dbReference>
<dbReference type="Pfam" id="PF23748">
    <property type="entry name" value="Beta-prop_LRRK2"/>
    <property type="match status" value="1"/>
</dbReference>
<dbReference type="STRING" id="8005.ENSEEEP00000003360"/>
<dbReference type="Pfam" id="PF23744">
    <property type="entry name" value="ARM_LRRK2"/>
    <property type="match status" value="1"/>
</dbReference>
<comment type="catalytic activity">
    <reaction evidence="11">
        <text>L-threonyl-[protein] + ATP = O-phospho-L-threonyl-[protein] + ADP + H(+)</text>
        <dbReference type="Rhea" id="RHEA:46608"/>
        <dbReference type="Rhea" id="RHEA-COMP:11060"/>
        <dbReference type="Rhea" id="RHEA-COMP:11605"/>
        <dbReference type="ChEBI" id="CHEBI:15378"/>
        <dbReference type="ChEBI" id="CHEBI:30013"/>
        <dbReference type="ChEBI" id="CHEBI:30616"/>
        <dbReference type="ChEBI" id="CHEBI:61977"/>
        <dbReference type="ChEBI" id="CHEBI:456216"/>
        <dbReference type="EC" id="2.7.11.1"/>
    </reaction>
</comment>
<dbReference type="Pfam" id="PF08477">
    <property type="entry name" value="Roc"/>
    <property type="match status" value="1"/>
</dbReference>
<dbReference type="Gene3D" id="1.25.10.10">
    <property type="entry name" value="Leucine-rich Repeat Variant"/>
    <property type="match status" value="2"/>
</dbReference>
<comment type="cofactor">
    <cofactor evidence="1">
        <name>Mg(2+)</name>
        <dbReference type="ChEBI" id="CHEBI:18420"/>
    </cofactor>
</comment>
<evidence type="ECO:0000256" key="5">
    <source>
        <dbReference type="ARBA" id="ARBA00022679"/>
    </source>
</evidence>
<keyword evidence="8" id="KW-0418">Kinase</keyword>
<evidence type="ECO:0000256" key="10">
    <source>
        <dbReference type="ARBA" id="ARBA00023134"/>
    </source>
</evidence>
<evidence type="ECO:0000256" key="8">
    <source>
        <dbReference type="ARBA" id="ARBA00022777"/>
    </source>
</evidence>
<dbReference type="InterPro" id="IPR036770">
    <property type="entry name" value="Ankyrin_rpt-contain_sf"/>
</dbReference>
<dbReference type="InterPro" id="IPR057263">
    <property type="entry name" value="COR-B"/>
</dbReference>
<dbReference type="InterPro" id="IPR036322">
    <property type="entry name" value="WD40_repeat_dom_sf"/>
</dbReference>
<reference evidence="17" key="4">
    <citation type="submission" date="2025-08" db="UniProtKB">
        <authorList>
            <consortium name="Ensembl"/>
        </authorList>
    </citation>
    <scope>IDENTIFICATION</scope>
</reference>
<dbReference type="Gene3D" id="3.80.10.10">
    <property type="entry name" value="Ribonuclease Inhibitor"/>
    <property type="match status" value="3"/>
</dbReference>
<proteinExistence type="predicted"/>
<dbReference type="InterPro" id="IPR008271">
    <property type="entry name" value="Ser/Thr_kinase_AS"/>
</dbReference>
<keyword evidence="4" id="KW-0433">Leucine-rich repeat</keyword>
<keyword evidence="10" id="KW-0342">GTP-binding</keyword>
<dbReference type="GO" id="GO:0005525">
    <property type="term" value="F:GTP binding"/>
    <property type="evidence" value="ECO:0007669"/>
    <property type="project" value="UniProtKB-KW"/>
</dbReference>
<dbReference type="Ensembl" id="ENSEEET00000003410.2">
    <property type="protein sequence ID" value="ENSEEEP00000003360.2"/>
    <property type="gene ID" value="ENSEEEG00000001888.2"/>
</dbReference>
<dbReference type="PANTHER" id="PTHR48005">
    <property type="entry name" value="LEUCINE RICH REPEAT KINASE 2"/>
    <property type="match status" value="1"/>
</dbReference>
<keyword evidence="9 13" id="KW-0067">ATP-binding</keyword>
<dbReference type="GO" id="GO:0005737">
    <property type="term" value="C:cytoplasm"/>
    <property type="evidence" value="ECO:0007669"/>
    <property type="project" value="UniProtKB-ARBA"/>
</dbReference>
<dbReference type="GO" id="GO:0009966">
    <property type="term" value="P:regulation of signal transduction"/>
    <property type="evidence" value="ECO:0007669"/>
    <property type="project" value="UniProtKB-ARBA"/>
</dbReference>
<dbReference type="InterPro" id="IPR016024">
    <property type="entry name" value="ARM-type_fold"/>
</dbReference>
<evidence type="ECO:0000256" key="3">
    <source>
        <dbReference type="ARBA" id="ARBA00022527"/>
    </source>
</evidence>
<dbReference type="InterPro" id="IPR003591">
    <property type="entry name" value="Leu-rich_rpt_typical-subtyp"/>
</dbReference>
<keyword evidence="7 13" id="KW-0547">Nucleotide-binding</keyword>
<evidence type="ECO:0000256" key="13">
    <source>
        <dbReference type="PROSITE-ProRule" id="PRU10141"/>
    </source>
</evidence>
<keyword evidence="6" id="KW-0677">Repeat</keyword>
<feature type="domain" description="Roc" evidence="16">
    <location>
        <begin position="1312"/>
        <end position="1493"/>
    </location>
</feature>
<dbReference type="PROSITE" id="PS51450">
    <property type="entry name" value="LRR"/>
    <property type="match status" value="3"/>
</dbReference>
<dbReference type="InterPro" id="IPR032171">
    <property type="entry name" value="COR-A"/>
</dbReference>
<dbReference type="SUPFAM" id="SSF50978">
    <property type="entry name" value="WD40 repeat-like"/>
    <property type="match status" value="1"/>
</dbReference>
<dbReference type="SMART" id="SM00220">
    <property type="entry name" value="S_TKc"/>
    <property type="match status" value="1"/>
</dbReference>
<reference evidence="17" key="5">
    <citation type="submission" date="2025-09" db="UniProtKB">
        <authorList>
            <consortium name="Ensembl"/>
        </authorList>
    </citation>
    <scope>IDENTIFICATION</scope>
</reference>
<evidence type="ECO:0000256" key="9">
    <source>
        <dbReference type="ARBA" id="ARBA00022840"/>
    </source>
</evidence>
<sequence length="2529" mass="283012">MVNKEDLEENLKKLLVRLNNLQEGKQMGTMVQIIQDILFLAYSDCELFQGKDVHVPLMLVLTFYTNSKVHQVGWSLMCRLMELCPTMLDKFVKPLNAGKDWEVLGVHQQILKVLSLHQKDSKVMIVALQALSLLLKSDELVVMLLEEEMDVFELVVEAMCTFPHSEEVQLQSCSALRPLLERVPEEHLMEFIERKDHAAVLSALSRFKESESVVLSALQVLIPLAGPASNVEILMSKTERCYSLLCQAAVACSHSEAVQEVACRLLQKFTSGDYFNILVLNDVHRVAVKACLSYPDNAPLQAASLSCLALLTKTIVENKYLERGCNEEKEGRVKIAGDGGGTEAGLVWREACCTALDRHAEDAEVQEAACWALNSLMLYGSAHDHIYVEPKGRPPIHTQIMAIMLLHSLNVGVFQAATATLGTLVRRHSKMRSLLLSHGIHYNILELMKRHSSSSEVCVSACRFLHVLFQGGRLGLDDGIMALGRILVAMRDHNFEPEVQLVGLRASLVLLNPDRRLREHGVSVADPDTTDVGLRVLKNQCLVEKAHTVYLEALNRFISSVDIQECGLAVLSVLSDCSGAVDLMCQQGAIDTVLHTLQMFPQKREIHFWGLSLLFHLISKKKLSHMMVPVLASVLVSCVRWHKEDGAVLLKGFQVIWKLLDTSSGAAVELEKEGFEKDIFQQLRETSRDQRYSPLQKLSCLCLSKMVVDSEICYRLLERVCEEEDVVMAECLIQLGADVNKKTKTDSLIYQVCERGGPLALVEILVSCGVREQQLRLALGVCVRRGDGPVVTLLLGRLGLDPANSALCLGGFRLGHVKASWLSALLSDRRLPPTVQTKNSELSNKGRCLARQILALQKKRGLGLSRLEGDVNSSEYFSDEESDDPSHISLDDSLVFAFEDLVSDESDGPAQGQQHYCDSPDELRGRAKTRQQGQRRRAISEVSLRACVYPQNRSSTGGLLSGMDRDYIRLLDLSGNELDSLSCFMEDTTVQQQLKHLLRLDLSSNSLSDFPRSLCESLRSLTRLDLQGNKLQSLPAELLSLPSLSMLSVSRNCIGPLLFLDPHVHCPALRQLNLSFNDITAFPSQLHNAMENLEELSLEGNQISELSLPLSLAELKVLDVSKNEIAIITDDFLAGCSKMETFNASINKLSYLLYLPSKISTLKLSENIFRSIPKAVVKLPNLRSVDMRRNSIRVLPGPPVWASANLRELIFSHNQISVLNLGDSVSTWARLVKLHLSHNKLTELPPQIGLLEELTSLDVSANVGLRSFPDELGRLGRLWDLPLDGLELQLDLKHIGTKTKDIVRYFQQRLKKAVPYFRVKLIVVGSPGSGKTTLIQQLMKLRHSHQNSNMASTGIRVTDWTIRDRDRRSMVLNIWDFPGGEEHCNSHAHFMNSRALYLVLYDLSKGIGELDALKPWLFNIKALAPVSPVIVVGTHLDVCENTLVQECVRALREQVLSCPSFPAIRENHMLCACEESDSISRLRKAIAREARGFKIQGQPVMGQLVPDCYVELERRLLQERSRVPAEFPVLRHKRLLQLILESQLQLDDGEIPHAIHFLSETGVLFHFDDPALQLKDLYFVNPQWLCTIISQTLRSSSLCESTGGVVQRSGLERFLSENHCFPKDLHMQYFKLLEKFQIALPFGEEEFLVPSSLSDKRPDFELPHCENSEVIVRVYEMPYFPMGYWSRQINRLLEFSSFMLYGREKVMRPDRIYWRTGVYLNWSADAYCLVEASSVKNNPASFVKITVPCSRKGHVLLGQLVDHIDSVLEEWFPSLLNTDIHGDGETLLKKWALYSFDDSQEWSKMQLEELLKHVDKDGLLVKPEDPHCTIPISQICPDLDLSDQPASTMLDPEELELDLSKEYLLGDGGFGSVYRAAYKNEDVAVKIFNKHASELYVHRLVRQELVVLSRLRHPSLVGLMAAGSCPHLLVMELAPCGSLDSLFQHENGSLNRKLQHRIALQVADGLRYLHSCMIIYRDLKPHNVLLFNLKADSEIIAKITDYGIAQYCCSMGVKSSEGTPGFRAPEVARGNVIYNVQADVYSFGLLLYDIMTCGERISDGVKFPSEFDEIAVQRKLPDPVEHYGCAPWPRFQSLMRDCLRENPQDRPTSSQVFDRLNSGEMLCLNRELTFCGLPCECFVVSNAADGLRGSENGVAGTLVWMGGRSSSKRLGCVTCVDLQTEKSSTREIDRSPVLCLVTIRVPEEDHDWLIAGTQQGSLVVMDTRNATVLHCLKSVKDAVTSLFFHTPSQRSCLKKYLLVGTADGKLVIYEDSVIKCADGGPVKVWQVGSMTTPLMCLALSGHSQDRNTIWAGCGTRVFSLAVDYSVSRIIDTRPTHLHHPQKPSSSVASISRLVVEKHVYLSKTGGHSVEVWDKKTGKMIALIDCVQLLSCSLNAKVSSSSMPREMGSSWFCVKALLVQQNSTLWIGTRAGHILLVDLATHQLLQTISPGCHSVRSMAPALIDTQSRRSVILVLGRHLRMSQNQIKTALDDVSVLIIWNSALPQEVKHLKGHCEQRQHITAKIREQAYN</sequence>
<dbReference type="Gene3D" id="2.130.10.10">
    <property type="entry name" value="YVTN repeat-like/Quinoprotein amine dehydrogenase"/>
    <property type="match status" value="1"/>
</dbReference>
<reference evidence="18" key="1">
    <citation type="journal article" date="2014" name="Science">
        <title>Nonhuman genetics. Genomic basis for the convergent evolution of electric organs.</title>
        <authorList>
            <person name="Gallant J.R."/>
            <person name="Traeger L.L."/>
            <person name="Volkening J.D."/>
            <person name="Moffett H."/>
            <person name="Chen P.H."/>
            <person name="Novina C.D."/>
            <person name="Phillips G.N.Jr."/>
            <person name="Anand R."/>
            <person name="Wells G.B."/>
            <person name="Pinch M."/>
            <person name="Guth R."/>
            <person name="Unguez G.A."/>
            <person name="Albert J.S."/>
            <person name="Zakon H.H."/>
            <person name="Samanta M.P."/>
            <person name="Sussman M.R."/>
        </authorList>
    </citation>
    <scope>NUCLEOTIDE SEQUENCE [LARGE SCALE GENOMIC DNA]</scope>
</reference>
<dbReference type="GO" id="GO:0004674">
    <property type="term" value="F:protein serine/threonine kinase activity"/>
    <property type="evidence" value="ECO:0007669"/>
    <property type="project" value="UniProtKB-KW"/>
</dbReference>
<reference evidence="17" key="3">
    <citation type="submission" date="2020-05" db="EMBL/GenBank/DDBJ databases">
        <title>Electrophorus electricus (electric eel) genome, fEleEle1, primary haplotype.</title>
        <authorList>
            <person name="Myers G."/>
            <person name="Meyer A."/>
            <person name="Fedrigo O."/>
            <person name="Formenti G."/>
            <person name="Rhie A."/>
            <person name="Tracey A."/>
            <person name="Sims Y."/>
            <person name="Jarvis E.D."/>
        </authorList>
    </citation>
    <scope>NUCLEOTIDE SEQUENCE [LARGE SCALE GENOMIC DNA]</scope>
</reference>
<evidence type="ECO:0000256" key="11">
    <source>
        <dbReference type="ARBA" id="ARBA00047899"/>
    </source>
</evidence>
<feature type="binding site" evidence="13">
    <location>
        <position position="1886"/>
    </location>
    <ligand>
        <name>ATP</name>
        <dbReference type="ChEBI" id="CHEBI:30616"/>
    </ligand>
</feature>
<dbReference type="InterPro" id="IPR020859">
    <property type="entry name" value="ROC"/>
</dbReference>
<accession>A0A4W4DVD3</accession>
<dbReference type="OMA" id="FIVECMV"/>
<dbReference type="Gene3D" id="3.40.50.300">
    <property type="entry name" value="P-loop containing nucleotide triphosphate hydrolases"/>
    <property type="match status" value="1"/>
</dbReference>
<dbReference type="PANTHER" id="PTHR48005:SF13">
    <property type="entry name" value="SERINE_THREONINE-PROTEIN KINASE DDB_G0278509-RELATED"/>
    <property type="match status" value="1"/>
</dbReference>
<dbReference type="GeneTree" id="ENSGT00940000158267"/>
<evidence type="ECO:0000313" key="18">
    <source>
        <dbReference type="Proteomes" id="UP000314983"/>
    </source>
</evidence>
<name>A0A4W4DVD3_ELEEL</name>
<evidence type="ECO:0000313" key="17">
    <source>
        <dbReference type="Ensembl" id="ENSEEEP00000003360.2"/>
    </source>
</evidence>
<dbReference type="InterPro" id="IPR000719">
    <property type="entry name" value="Prot_kinase_dom"/>
</dbReference>
<dbReference type="SUPFAM" id="SSF56112">
    <property type="entry name" value="Protein kinase-like (PK-like)"/>
    <property type="match status" value="1"/>
</dbReference>
<dbReference type="Proteomes" id="UP000314983">
    <property type="component" value="Chromosome 2"/>
</dbReference>
<dbReference type="InterPro" id="IPR017441">
    <property type="entry name" value="Protein_kinase_ATP_BS"/>
</dbReference>
<keyword evidence="18" id="KW-1185">Reference proteome</keyword>
<comment type="catalytic activity">
    <reaction evidence="12">
        <text>L-seryl-[protein] + ATP = O-phospho-L-seryl-[protein] + ADP + H(+)</text>
        <dbReference type="Rhea" id="RHEA:17989"/>
        <dbReference type="Rhea" id="RHEA-COMP:9863"/>
        <dbReference type="Rhea" id="RHEA-COMP:11604"/>
        <dbReference type="ChEBI" id="CHEBI:15378"/>
        <dbReference type="ChEBI" id="CHEBI:29999"/>
        <dbReference type="ChEBI" id="CHEBI:30616"/>
        <dbReference type="ChEBI" id="CHEBI:83421"/>
        <dbReference type="ChEBI" id="CHEBI:456216"/>
        <dbReference type="EC" id="2.7.11.1"/>
    </reaction>
</comment>
<dbReference type="SUPFAM" id="SSF48371">
    <property type="entry name" value="ARM repeat"/>
    <property type="match status" value="2"/>
</dbReference>
<evidence type="ECO:0000256" key="1">
    <source>
        <dbReference type="ARBA" id="ARBA00001946"/>
    </source>
</evidence>
<protein>
    <recommendedName>
        <fullName evidence="2">non-specific serine/threonine protein kinase</fullName>
        <ecNumber evidence="2">2.7.11.1</ecNumber>
    </recommendedName>
</protein>